<dbReference type="InterPro" id="IPR001781">
    <property type="entry name" value="Znf_LIM"/>
</dbReference>
<dbReference type="GO" id="GO:0046872">
    <property type="term" value="F:metal ion binding"/>
    <property type="evidence" value="ECO:0007669"/>
    <property type="project" value="UniProtKB-KW"/>
</dbReference>
<dbReference type="Pfam" id="PF00412">
    <property type="entry name" value="LIM"/>
    <property type="match status" value="1"/>
</dbReference>
<dbReference type="EMBL" id="CAJNOW010000097">
    <property type="protein sequence ID" value="CAF1236116.1"/>
    <property type="molecule type" value="Genomic_DNA"/>
</dbReference>
<dbReference type="Proteomes" id="UP000663824">
    <property type="component" value="Unassembled WGS sequence"/>
</dbReference>
<keyword evidence="2 4" id="KW-0862">Zinc</keyword>
<comment type="caution">
    <text evidence="7">The sequence shown here is derived from an EMBL/GenBank/DDBJ whole genome shotgun (WGS) entry which is preliminary data.</text>
</comment>
<dbReference type="EMBL" id="CAJNRE010000030">
    <property type="protein sequence ID" value="CAF1906577.1"/>
    <property type="molecule type" value="Genomic_DNA"/>
</dbReference>
<evidence type="ECO:0000313" key="9">
    <source>
        <dbReference type="Proteomes" id="UP000663834"/>
    </source>
</evidence>
<dbReference type="EMBL" id="CAJNOV010000131">
    <property type="protein sequence ID" value="CAF0996209.1"/>
    <property type="molecule type" value="Genomic_DNA"/>
</dbReference>
<dbReference type="PROSITE" id="PS00478">
    <property type="entry name" value="LIM_DOMAIN_1"/>
    <property type="match status" value="1"/>
</dbReference>
<organism evidence="7 9">
    <name type="scientific">Rotaria magnacalcarata</name>
    <dbReference type="NCBI Taxonomy" id="392030"/>
    <lineage>
        <taxon>Eukaryota</taxon>
        <taxon>Metazoa</taxon>
        <taxon>Spiralia</taxon>
        <taxon>Gnathifera</taxon>
        <taxon>Rotifera</taxon>
        <taxon>Eurotatoria</taxon>
        <taxon>Bdelloidea</taxon>
        <taxon>Philodinida</taxon>
        <taxon>Philodinidae</taxon>
        <taxon>Rotaria</taxon>
    </lineage>
</organism>
<keyword evidence="3 4" id="KW-0440">LIM domain</keyword>
<evidence type="ECO:0000259" key="5">
    <source>
        <dbReference type="PROSITE" id="PS50023"/>
    </source>
</evidence>
<dbReference type="SUPFAM" id="SSF57716">
    <property type="entry name" value="Glucocorticoid receptor-like (DNA-binding domain)"/>
    <property type="match status" value="2"/>
</dbReference>
<dbReference type="PROSITE" id="PS50023">
    <property type="entry name" value="LIM_DOMAIN_2"/>
    <property type="match status" value="1"/>
</dbReference>
<evidence type="ECO:0000256" key="1">
    <source>
        <dbReference type="ARBA" id="ARBA00022723"/>
    </source>
</evidence>
<evidence type="ECO:0000313" key="8">
    <source>
        <dbReference type="EMBL" id="CAF1906577.1"/>
    </source>
</evidence>
<evidence type="ECO:0000256" key="3">
    <source>
        <dbReference type="ARBA" id="ARBA00023038"/>
    </source>
</evidence>
<sequence>MRLETTMATLFENSIIQNTRCFSCGSLVYAVEKKITTKHVYHNRCFRCRICKRNLTGYSLNEEGDDIYCGNCYRKKQRGDCNSLEFHRAAAEKALYVHNRQPKTEENLFGTSRSSRLRDTVRNPSLTLRHLERQFRSYQPSNGTHNNESTDEINQQPLTTSIPLKLNTSFSTPNNFTSLRRDSPLIKAEGTPRFESILSPSLTRRTETIITPHLTQPTDEKNTNDEQDKPIILPTANATCGIEFRLNKSNNDIGLITSPLSIRKNIIIPDLNQNDEQITSKFRFPEFNIKEIHRRSCSAHHATHPSSRIS</sequence>
<dbReference type="Proteomes" id="UP000663855">
    <property type="component" value="Unassembled WGS sequence"/>
</dbReference>
<dbReference type="Gene3D" id="2.10.110.10">
    <property type="entry name" value="Cysteine Rich Protein"/>
    <property type="match status" value="1"/>
</dbReference>
<dbReference type="OrthoDB" id="25414at2759"/>
<dbReference type="SMART" id="SM00132">
    <property type="entry name" value="LIM"/>
    <property type="match status" value="1"/>
</dbReference>
<evidence type="ECO:0000313" key="6">
    <source>
        <dbReference type="EMBL" id="CAF0996209.1"/>
    </source>
</evidence>
<evidence type="ECO:0000256" key="4">
    <source>
        <dbReference type="PROSITE-ProRule" id="PRU00125"/>
    </source>
</evidence>
<proteinExistence type="predicted"/>
<name>A0A814Z0G5_9BILA</name>
<keyword evidence="1 4" id="KW-0479">Metal-binding</keyword>
<evidence type="ECO:0000313" key="7">
    <source>
        <dbReference type="EMBL" id="CAF1236116.1"/>
    </source>
</evidence>
<feature type="domain" description="LIM zinc-binding" evidence="5">
    <location>
        <begin position="19"/>
        <end position="79"/>
    </location>
</feature>
<accession>A0A814Z0G5</accession>
<dbReference type="Proteomes" id="UP000663834">
    <property type="component" value="Unassembled WGS sequence"/>
</dbReference>
<dbReference type="AlphaFoldDB" id="A0A814Z0G5"/>
<evidence type="ECO:0000256" key="2">
    <source>
        <dbReference type="ARBA" id="ARBA00022833"/>
    </source>
</evidence>
<reference evidence="7" key="1">
    <citation type="submission" date="2021-02" db="EMBL/GenBank/DDBJ databases">
        <authorList>
            <person name="Nowell W R."/>
        </authorList>
    </citation>
    <scope>NUCLEOTIDE SEQUENCE</scope>
</reference>
<gene>
    <name evidence="6" type="ORF">CJN711_LOCUS2111</name>
    <name evidence="7" type="ORF">KQP761_LOCUS1548</name>
    <name evidence="8" type="ORF">MBJ925_LOCUS486</name>
</gene>
<protein>
    <recommendedName>
        <fullName evidence="5">LIM zinc-binding domain-containing protein</fullName>
    </recommendedName>
</protein>